<name>X1BUN0_9ZZZZ</name>
<accession>X1BUN0</accession>
<proteinExistence type="predicted"/>
<dbReference type="EMBL" id="BART01018015">
    <property type="protein sequence ID" value="GAG84862.1"/>
    <property type="molecule type" value="Genomic_DNA"/>
</dbReference>
<evidence type="ECO:0000313" key="1">
    <source>
        <dbReference type="EMBL" id="GAG84862.1"/>
    </source>
</evidence>
<protein>
    <submittedName>
        <fullName evidence="1">Uncharacterized protein</fullName>
    </submittedName>
</protein>
<comment type="caution">
    <text evidence="1">The sequence shown here is derived from an EMBL/GenBank/DDBJ whole genome shotgun (WGS) entry which is preliminary data.</text>
</comment>
<feature type="non-terminal residue" evidence="1">
    <location>
        <position position="1"/>
    </location>
</feature>
<organism evidence="1">
    <name type="scientific">marine sediment metagenome</name>
    <dbReference type="NCBI Taxonomy" id="412755"/>
    <lineage>
        <taxon>unclassified sequences</taxon>
        <taxon>metagenomes</taxon>
        <taxon>ecological metagenomes</taxon>
    </lineage>
</organism>
<sequence length="134" mass="14539">PNADNVKLYGEWEEGYGPVSFKNIEKYTQLADLAVEEVVGVIETTETTKNNLFVETMTAGEEKTAARIGTIGEDTENAPAVMQTRITVLLLRVAVDKAADTAEEMVATLFKTEDGTATVGKSAKITKKNIVNKQ</sequence>
<reference evidence="1" key="1">
    <citation type="journal article" date="2014" name="Front. Microbiol.">
        <title>High frequency of phylogenetically diverse reductive dehalogenase-homologous genes in deep subseafloor sedimentary metagenomes.</title>
        <authorList>
            <person name="Kawai M."/>
            <person name="Futagami T."/>
            <person name="Toyoda A."/>
            <person name="Takaki Y."/>
            <person name="Nishi S."/>
            <person name="Hori S."/>
            <person name="Arai W."/>
            <person name="Tsubouchi T."/>
            <person name="Morono Y."/>
            <person name="Uchiyama I."/>
            <person name="Ito T."/>
            <person name="Fujiyama A."/>
            <person name="Inagaki F."/>
            <person name="Takami H."/>
        </authorList>
    </citation>
    <scope>NUCLEOTIDE SEQUENCE</scope>
    <source>
        <strain evidence="1">Expedition CK06-06</strain>
    </source>
</reference>
<gene>
    <name evidence="1" type="ORF">S01H4_34101</name>
</gene>
<dbReference type="AlphaFoldDB" id="X1BUN0"/>